<dbReference type="Gramene" id="CDP13840">
    <property type="protein sequence ID" value="CDP13840"/>
    <property type="gene ID" value="GSCOC_T00038939001"/>
</dbReference>
<gene>
    <name evidence="1" type="ORF">GSCOC_T00038939001</name>
</gene>
<keyword evidence="2" id="KW-1185">Reference proteome</keyword>
<sequence>MLQYLDSWRTWLVDLGTYRCQQLFHIQSWLAFFELKLRGYLQVRNHLQLPFLLFLFPLSP</sequence>
<organism evidence="1 2">
    <name type="scientific">Coffea canephora</name>
    <name type="common">Robusta coffee</name>
    <dbReference type="NCBI Taxonomy" id="49390"/>
    <lineage>
        <taxon>Eukaryota</taxon>
        <taxon>Viridiplantae</taxon>
        <taxon>Streptophyta</taxon>
        <taxon>Embryophyta</taxon>
        <taxon>Tracheophyta</taxon>
        <taxon>Spermatophyta</taxon>
        <taxon>Magnoliopsida</taxon>
        <taxon>eudicotyledons</taxon>
        <taxon>Gunneridae</taxon>
        <taxon>Pentapetalae</taxon>
        <taxon>asterids</taxon>
        <taxon>lamiids</taxon>
        <taxon>Gentianales</taxon>
        <taxon>Rubiaceae</taxon>
        <taxon>Ixoroideae</taxon>
        <taxon>Gardenieae complex</taxon>
        <taxon>Bertiereae - Coffeeae clade</taxon>
        <taxon>Coffeeae</taxon>
        <taxon>Coffea</taxon>
    </lineage>
</organism>
<dbReference type="EMBL" id="HG739161">
    <property type="protein sequence ID" value="CDP13840.1"/>
    <property type="molecule type" value="Genomic_DNA"/>
</dbReference>
<accession>A0A068UZ74</accession>
<proteinExistence type="predicted"/>
<dbReference type="Proteomes" id="UP000295252">
    <property type="component" value="Chromosome IV"/>
</dbReference>
<dbReference type="AlphaFoldDB" id="A0A068UZ74"/>
<protein>
    <submittedName>
        <fullName evidence="1">Uncharacterized protein</fullName>
    </submittedName>
</protein>
<evidence type="ECO:0000313" key="1">
    <source>
        <dbReference type="EMBL" id="CDP13840.1"/>
    </source>
</evidence>
<name>A0A068UZ74_COFCA</name>
<reference evidence="2" key="1">
    <citation type="journal article" date="2014" name="Science">
        <title>The coffee genome provides insight into the convergent evolution of caffeine biosynthesis.</title>
        <authorList>
            <person name="Denoeud F."/>
            <person name="Carretero-Paulet L."/>
            <person name="Dereeper A."/>
            <person name="Droc G."/>
            <person name="Guyot R."/>
            <person name="Pietrella M."/>
            <person name="Zheng C."/>
            <person name="Alberti A."/>
            <person name="Anthony F."/>
            <person name="Aprea G."/>
            <person name="Aury J.M."/>
            <person name="Bento P."/>
            <person name="Bernard M."/>
            <person name="Bocs S."/>
            <person name="Campa C."/>
            <person name="Cenci A."/>
            <person name="Combes M.C."/>
            <person name="Crouzillat D."/>
            <person name="Da Silva C."/>
            <person name="Daddiego L."/>
            <person name="De Bellis F."/>
            <person name="Dussert S."/>
            <person name="Garsmeur O."/>
            <person name="Gayraud T."/>
            <person name="Guignon V."/>
            <person name="Jahn K."/>
            <person name="Jamilloux V."/>
            <person name="Joet T."/>
            <person name="Labadie K."/>
            <person name="Lan T."/>
            <person name="Leclercq J."/>
            <person name="Lepelley M."/>
            <person name="Leroy T."/>
            <person name="Li L.T."/>
            <person name="Librado P."/>
            <person name="Lopez L."/>
            <person name="Munoz A."/>
            <person name="Noel B."/>
            <person name="Pallavicini A."/>
            <person name="Perrotta G."/>
            <person name="Poncet V."/>
            <person name="Pot D."/>
            <person name="Priyono X."/>
            <person name="Rigoreau M."/>
            <person name="Rouard M."/>
            <person name="Rozas J."/>
            <person name="Tranchant-Dubreuil C."/>
            <person name="VanBuren R."/>
            <person name="Zhang Q."/>
            <person name="Andrade A.C."/>
            <person name="Argout X."/>
            <person name="Bertrand B."/>
            <person name="de Kochko A."/>
            <person name="Graziosi G."/>
            <person name="Henry R.J."/>
            <person name="Jayarama X."/>
            <person name="Ming R."/>
            <person name="Nagai C."/>
            <person name="Rounsley S."/>
            <person name="Sankoff D."/>
            <person name="Giuliano G."/>
            <person name="Albert V.A."/>
            <person name="Wincker P."/>
            <person name="Lashermes P."/>
        </authorList>
    </citation>
    <scope>NUCLEOTIDE SEQUENCE [LARGE SCALE GENOMIC DNA]</scope>
    <source>
        <strain evidence="2">cv. DH200-94</strain>
    </source>
</reference>
<dbReference type="InParanoid" id="A0A068UZ74"/>
<evidence type="ECO:0000313" key="2">
    <source>
        <dbReference type="Proteomes" id="UP000295252"/>
    </source>
</evidence>